<dbReference type="InterPro" id="IPR005861">
    <property type="entry name" value="HisP_aminotrans"/>
</dbReference>
<dbReference type="PANTHER" id="PTHR43643">
    <property type="entry name" value="HISTIDINOL-PHOSPHATE AMINOTRANSFERASE 2"/>
    <property type="match status" value="1"/>
</dbReference>
<dbReference type="CDD" id="cd00609">
    <property type="entry name" value="AAT_like"/>
    <property type="match status" value="1"/>
</dbReference>
<feature type="modified residue" description="N6-(pyridoxal phosphate)lysine" evidence="11">
    <location>
        <position position="251"/>
    </location>
</feature>
<dbReference type="InterPro" id="IPR015424">
    <property type="entry name" value="PyrdxlP-dep_Trfase"/>
</dbReference>
<dbReference type="InterPro" id="IPR004839">
    <property type="entry name" value="Aminotransferase_I/II_large"/>
</dbReference>
<dbReference type="RefSeq" id="WP_316787451.1">
    <property type="nucleotide sequence ID" value="NZ_CP053540.1"/>
</dbReference>
<evidence type="ECO:0000256" key="9">
    <source>
        <dbReference type="ARBA" id="ARBA00023102"/>
    </source>
</evidence>
<sequence>MLPFLRSDLAQLVSYTPHPGGAEAAAHGSPTQPAQVDRLDTNESPYDLPEDLKQKLAWAYQHELEANRYPDGGHAALKGAIAQYANQSAHQSAQSSAQSSASWVTPVHISVSNGSDELIRSLLIATCLRAEGSVLVADPTFSMYAITANTLGVPVVRVGRNAQTFETDLAAASHAIATPAAGQPAIRVVFTVHPNSPTGNALTDAELDWLRSLPPHILVVIDEAYFEFSQQTVLAELPQHPNWVILRTFSKAFRLASHRVGYAIAHPELAATLEKIRLPYNLPSLSQRAAELALAHQDTLLAAIPTLLSERDRLLQALAALPGITVWPSAANFLFLRLQNDPAEEQLETLFQSLKSAGTLVRKTCGGLRITIGTPAENQRTLDRLRDRL</sequence>
<comment type="subunit">
    <text evidence="4 11">Homodimer.</text>
</comment>
<organism evidence="14">
    <name type="scientific">Thermoleptolyngbya oregonensis NK1-22</name>
    <dbReference type="NCBI Taxonomy" id="2547457"/>
    <lineage>
        <taxon>Bacteria</taxon>
        <taxon>Bacillati</taxon>
        <taxon>Cyanobacteriota</taxon>
        <taxon>Cyanophyceae</taxon>
        <taxon>Oculatellales</taxon>
        <taxon>Oculatellaceae</taxon>
        <taxon>Thermoleptolyngbya</taxon>
    </lineage>
</organism>
<feature type="domain" description="Aminotransferase class I/classII large" evidence="13">
    <location>
        <begin position="39"/>
        <end position="385"/>
    </location>
</feature>
<dbReference type="SUPFAM" id="SSF53383">
    <property type="entry name" value="PLP-dependent transferases"/>
    <property type="match status" value="1"/>
</dbReference>
<evidence type="ECO:0000259" key="13">
    <source>
        <dbReference type="Pfam" id="PF00155"/>
    </source>
</evidence>
<evidence type="ECO:0000256" key="12">
    <source>
        <dbReference type="SAM" id="MobiDB-lite"/>
    </source>
</evidence>
<dbReference type="PANTHER" id="PTHR43643:SF6">
    <property type="entry name" value="HISTIDINOL-PHOSPHATE AMINOTRANSFERASE"/>
    <property type="match status" value="1"/>
</dbReference>
<dbReference type="InterPro" id="IPR015421">
    <property type="entry name" value="PyrdxlP-dep_Trfase_major"/>
</dbReference>
<dbReference type="GO" id="GO:0030170">
    <property type="term" value="F:pyridoxal phosphate binding"/>
    <property type="evidence" value="ECO:0007669"/>
    <property type="project" value="InterPro"/>
</dbReference>
<evidence type="ECO:0000256" key="3">
    <source>
        <dbReference type="ARBA" id="ARBA00007970"/>
    </source>
</evidence>
<dbReference type="EC" id="2.6.1.9" evidence="11"/>
<evidence type="ECO:0000256" key="1">
    <source>
        <dbReference type="ARBA" id="ARBA00001933"/>
    </source>
</evidence>
<comment type="similarity">
    <text evidence="3 11">Belongs to the class-II pyridoxal-phosphate-dependent aminotransferase family. Histidinol-phosphate aminotransferase subfamily.</text>
</comment>
<evidence type="ECO:0000256" key="2">
    <source>
        <dbReference type="ARBA" id="ARBA00005011"/>
    </source>
</evidence>
<evidence type="ECO:0000256" key="5">
    <source>
        <dbReference type="ARBA" id="ARBA00022576"/>
    </source>
</evidence>
<evidence type="ECO:0000256" key="10">
    <source>
        <dbReference type="ARBA" id="ARBA00047481"/>
    </source>
</evidence>
<dbReference type="EMBL" id="CP053540">
    <property type="protein sequence ID" value="WOB44357.1"/>
    <property type="molecule type" value="Genomic_DNA"/>
</dbReference>
<keyword evidence="5 11" id="KW-0032">Aminotransferase</keyword>
<dbReference type="NCBIfam" id="NF002726">
    <property type="entry name" value="PRK02610.1"/>
    <property type="match status" value="1"/>
</dbReference>
<comment type="catalytic activity">
    <reaction evidence="10 11">
        <text>L-histidinol phosphate + 2-oxoglutarate = 3-(imidazol-4-yl)-2-oxopropyl phosphate + L-glutamate</text>
        <dbReference type="Rhea" id="RHEA:23744"/>
        <dbReference type="ChEBI" id="CHEBI:16810"/>
        <dbReference type="ChEBI" id="CHEBI:29985"/>
        <dbReference type="ChEBI" id="CHEBI:57766"/>
        <dbReference type="ChEBI" id="CHEBI:57980"/>
        <dbReference type="EC" id="2.6.1.9"/>
    </reaction>
</comment>
<dbReference type="HAMAP" id="MF_01023">
    <property type="entry name" value="HisC_aminotrans_2"/>
    <property type="match status" value="1"/>
</dbReference>
<dbReference type="Gene3D" id="3.40.640.10">
    <property type="entry name" value="Type I PLP-dependent aspartate aminotransferase-like (Major domain)"/>
    <property type="match status" value="1"/>
</dbReference>
<dbReference type="Pfam" id="PF00155">
    <property type="entry name" value="Aminotran_1_2"/>
    <property type="match status" value="1"/>
</dbReference>
<comment type="pathway">
    <text evidence="2 11">Amino-acid biosynthesis; L-histidine biosynthesis; L-histidine from 5-phospho-alpha-D-ribose 1-diphosphate: step 7/9.</text>
</comment>
<evidence type="ECO:0000256" key="6">
    <source>
        <dbReference type="ARBA" id="ARBA00022605"/>
    </source>
</evidence>
<comment type="cofactor">
    <cofactor evidence="1 11">
        <name>pyridoxal 5'-phosphate</name>
        <dbReference type="ChEBI" id="CHEBI:597326"/>
    </cofactor>
</comment>
<dbReference type="AlphaFoldDB" id="A0AA96Y401"/>
<keyword evidence="8 11" id="KW-0663">Pyridoxal phosphate</keyword>
<dbReference type="GO" id="GO:0004400">
    <property type="term" value="F:histidinol-phosphate transaminase activity"/>
    <property type="evidence" value="ECO:0007669"/>
    <property type="project" value="UniProtKB-UniRule"/>
</dbReference>
<keyword evidence="9 11" id="KW-0368">Histidine biosynthesis</keyword>
<dbReference type="Gene3D" id="3.90.1150.10">
    <property type="entry name" value="Aspartate Aminotransferase, domain 1"/>
    <property type="match status" value="1"/>
</dbReference>
<feature type="region of interest" description="Disordered" evidence="12">
    <location>
        <begin position="16"/>
        <end position="46"/>
    </location>
</feature>
<dbReference type="KEGG" id="tog:HNI00_15305"/>
<name>A0AA96Y401_9CYAN</name>
<accession>A0AA96Y401</accession>
<proteinExistence type="inferred from homology"/>
<evidence type="ECO:0000256" key="8">
    <source>
        <dbReference type="ARBA" id="ARBA00022898"/>
    </source>
</evidence>
<feature type="compositionally biased region" description="Low complexity" evidence="12">
    <location>
        <begin position="17"/>
        <end position="28"/>
    </location>
</feature>
<dbReference type="GO" id="GO:0000105">
    <property type="term" value="P:L-histidine biosynthetic process"/>
    <property type="evidence" value="ECO:0007669"/>
    <property type="project" value="UniProtKB-UniRule"/>
</dbReference>
<keyword evidence="6 11" id="KW-0028">Amino-acid biosynthesis</keyword>
<evidence type="ECO:0000256" key="7">
    <source>
        <dbReference type="ARBA" id="ARBA00022679"/>
    </source>
</evidence>
<reference evidence="14" key="1">
    <citation type="submission" date="2020-05" db="EMBL/GenBank/DDBJ databases">
        <authorList>
            <person name="Zhu T."/>
            <person name="Keshari N."/>
            <person name="Lu X."/>
        </authorList>
    </citation>
    <scope>NUCLEOTIDE SEQUENCE</scope>
    <source>
        <strain evidence="14">NK1-22</strain>
    </source>
</reference>
<dbReference type="InterPro" id="IPR015422">
    <property type="entry name" value="PyrdxlP-dep_Trfase_small"/>
</dbReference>
<keyword evidence="7 11" id="KW-0808">Transferase</keyword>
<evidence type="ECO:0000313" key="14">
    <source>
        <dbReference type="EMBL" id="WOB44357.1"/>
    </source>
</evidence>
<gene>
    <name evidence="11" type="primary">hisC</name>
    <name evidence="14" type="ORF">HNI00_15305</name>
</gene>
<evidence type="ECO:0000256" key="4">
    <source>
        <dbReference type="ARBA" id="ARBA00011738"/>
    </source>
</evidence>
<evidence type="ECO:0000256" key="11">
    <source>
        <dbReference type="HAMAP-Rule" id="MF_01023"/>
    </source>
</evidence>
<protein>
    <recommendedName>
        <fullName evidence="11">Histidinol-phosphate aminotransferase</fullName>
        <ecNumber evidence="11">2.6.1.9</ecNumber>
    </recommendedName>
    <alternativeName>
        <fullName evidence="11">Imidazole acetol-phosphate transaminase</fullName>
    </alternativeName>
</protein>
<dbReference type="InterPro" id="IPR050106">
    <property type="entry name" value="HistidinolP_aminotransfase"/>
</dbReference>